<comment type="similarity">
    <text evidence="1 7">Belongs to the SbcD family.</text>
</comment>
<dbReference type="CDD" id="cd00840">
    <property type="entry name" value="MPP_Mre11_N"/>
    <property type="match status" value="1"/>
</dbReference>
<keyword evidence="4 7" id="KW-0540">Nuclease</keyword>
<evidence type="ECO:0000256" key="5">
    <source>
        <dbReference type="ARBA" id="ARBA00022801"/>
    </source>
</evidence>
<evidence type="ECO:0000313" key="10">
    <source>
        <dbReference type="EMBL" id="VYS99807.1"/>
    </source>
</evidence>
<dbReference type="GO" id="GO:0008408">
    <property type="term" value="F:3'-5' exonuclease activity"/>
    <property type="evidence" value="ECO:0007669"/>
    <property type="project" value="InterPro"/>
</dbReference>
<dbReference type="PANTHER" id="PTHR30337:SF0">
    <property type="entry name" value="NUCLEASE SBCCD SUBUNIT D"/>
    <property type="match status" value="1"/>
</dbReference>
<dbReference type="PANTHER" id="PTHR30337">
    <property type="entry name" value="COMPONENT OF ATP-DEPENDENT DSDNA EXONUCLEASE"/>
    <property type="match status" value="1"/>
</dbReference>
<sequence length="429" mass="46406">MTRNAGGAVHTRHMRILHTSDWHFGRSLHGQDLGDARALFCRWLIDTVKTQNIQLVLISGDVYDRAIPPVGQINEVMNLLEELSSITQVLLTSGNHDSAARLGMYSRFLHGNIQVCTRVEDIGTAREYHGIGGDLGVLVYPIPYLEPDLVRSALSPTDQPLERSHQAVMDAAMRRIGTDLKQRRSEGDLRPAVVMAHAFIVGAAPSDSERNIEVGGVPSVSAETFENFGGDPQAPTPGLSYVALGHLHRPQAIPSTQVPIRYSGSPIAYSFSEAPGDKSAVIIDTHPEDEKLTPNTQRVEISGISIPLALSTVNIPSAHPLVVLTGSMDSLLEKAAQIDRESYVSLTVTDDARPQSMVSRLRAAYPHALSIIHVPAHAPILAAPQGDLATMDIRSTLADFFSQQGGQPVSAEESSVIDQVVSKVKEDLQ</sequence>
<dbReference type="Gene3D" id="3.60.21.10">
    <property type="match status" value="1"/>
</dbReference>
<evidence type="ECO:0000256" key="6">
    <source>
        <dbReference type="ARBA" id="ARBA00022839"/>
    </source>
</evidence>
<comment type="subunit">
    <text evidence="2 7">Heterodimer of SbcC and SbcD.</text>
</comment>
<feature type="domain" description="Calcineurin-like phosphoesterase" evidence="8">
    <location>
        <begin position="14"/>
        <end position="250"/>
    </location>
</feature>
<dbReference type="EMBL" id="CACRSM010000002">
    <property type="protein sequence ID" value="VYS99807.1"/>
    <property type="molecule type" value="Genomic_DNA"/>
</dbReference>
<keyword evidence="6 7" id="KW-0269">Exonuclease</keyword>
<feature type="domain" description="Nuclease SbcCD subunit D C-terminal" evidence="9">
    <location>
        <begin position="319"/>
        <end position="404"/>
    </location>
</feature>
<evidence type="ECO:0000259" key="8">
    <source>
        <dbReference type="Pfam" id="PF00149"/>
    </source>
</evidence>
<reference evidence="10" key="1">
    <citation type="submission" date="2019-11" db="EMBL/GenBank/DDBJ databases">
        <authorList>
            <person name="Feng L."/>
        </authorList>
    </citation>
    <scope>NUCLEOTIDE SEQUENCE</scope>
    <source>
        <strain evidence="10">AodontolyticusLFYP35</strain>
    </source>
</reference>
<evidence type="ECO:0000256" key="7">
    <source>
        <dbReference type="RuleBase" id="RU363069"/>
    </source>
</evidence>
<evidence type="ECO:0000256" key="2">
    <source>
        <dbReference type="ARBA" id="ARBA00011322"/>
    </source>
</evidence>
<accession>A0A6N2T268</accession>
<dbReference type="InterPro" id="IPR041796">
    <property type="entry name" value="Mre11_N"/>
</dbReference>
<keyword evidence="7" id="KW-0235">DNA replication</keyword>
<gene>
    <name evidence="7 10" type="primary">sbcD</name>
    <name evidence="10" type="ORF">AOLFYP35_01148</name>
</gene>
<dbReference type="InterPro" id="IPR026843">
    <property type="entry name" value="SbcD_C"/>
</dbReference>
<dbReference type="GO" id="GO:0004519">
    <property type="term" value="F:endonuclease activity"/>
    <property type="evidence" value="ECO:0007669"/>
    <property type="project" value="UniProtKB-KW"/>
</dbReference>
<dbReference type="SUPFAM" id="SSF56300">
    <property type="entry name" value="Metallo-dependent phosphatases"/>
    <property type="match status" value="1"/>
</dbReference>
<keyword evidence="7" id="KW-0233">DNA recombination</keyword>
<dbReference type="Pfam" id="PF00149">
    <property type="entry name" value="Metallophos"/>
    <property type="match status" value="1"/>
</dbReference>
<evidence type="ECO:0000256" key="4">
    <source>
        <dbReference type="ARBA" id="ARBA00022722"/>
    </source>
</evidence>
<name>A0A6N2T268_9ACTO</name>
<dbReference type="InterPro" id="IPR004593">
    <property type="entry name" value="SbcD"/>
</dbReference>
<dbReference type="InterPro" id="IPR004843">
    <property type="entry name" value="Calcineurin-like_PHP"/>
</dbReference>
<dbReference type="GO" id="GO:0006310">
    <property type="term" value="P:DNA recombination"/>
    <property type="evidence" value="ECO:0007669"/>
    <property type="project" value="UniProtKB-KW"/>
</dbReference>
<proteinExistence type="inferred from homology"/>
<keyword evidence="5 7" id="KW-0378">Hydrolase</keyword>
<dbReference type="InterPro" id="IPR029052">
    <property type="entry name" value="Metallo-depent_PP-like"/>
</dbReference>
<organism evidence="10">
    <name type="scientific">Schaalia odontolytica</name>
    <dbReference type="NCBI Taxonomy" id="1660"/>
    <lineage>
        <taxon>Bacteria</taxon>
        <taxon>Bacillati</taxon>
        <taxon>Actinomycetota</taxon>
        <taxon>Actinomycetes</taxon>
        <taxon>Actinomycetales</taxon>
        <taxon>Actinomycetaceae</taxon>
        <taxon>Schaalia</taxon>
    </lineage>
</organism>
<dbReference type="InterPro" id="IPR050535">
    <property type="entry name" value="DNA_Repair-Maintenance_Comp"/>
</dbReference>
<dbReference type="NCBIfam" id="TIGR00619">
    <property type="entry name" value="sbcd"/>
    <property type="match status" value="1"/>
</dbReference>
<evidence type="ECO:0000256" key="1">
    <source>
        <dbReference type="ARBA" id="ARBA00010555"/>
    </source>
</evidence>
<comment type="function">
    <text evidence="7">SbcCD cleaves DNA hairpin structures. These structures can inhibit DNA replication and are intermediates in certain DNA recombination reactions. The complex acts as a 3'-&gt;5' double strand exonuclease that can open hairpins. It also has a 5' single-strand endonuclease activity.</text>
</comment>
<dbReference type="Pfam" id="PF12320">
    <property type="entry name" value="SbcD_C"/>
    <property type="match status" value="1"/>
</dbReference>
<evidence type="ECO:0000259" key="9">
    <source>
        <dbReference type="Pfam" id="PF12320"/>
    </source>
</evidence>
<keyword evidence="7" id="KW-0255">Endonuclease</keyword>
<evidence type="ECO:0000256" key="3">
    <source>
        <dbReference type="ARBA" id="ARBA00013365"/>
    </source>
</evidence>
<protein>
    <recommendedName>
        <fullName evidence="3 7">Nuclease SbcCD subunit D</fullName>
    </recommendedName>
</protein>
<dbReference type="AlphaFoldDB" id="A0A6N2T268"/>
<dbReference type="GO" id="GO:0006260">
    <property type="term" value="P:DNA replication"/>
    <property type="evidence" value="ECO:0007669"/>
    <property type="project" value="UniProtKB-KW"/>
</dbReference>